<gene>
    <name evidence="2" type="ordered locus">Adeg_1651</name>
</gene>
<dbReference type="eggNOG" id="ENOG50333MZ">
    <property type="taxonomic scope" value="Bacteria"/>
</dbReference>
<evidence type="ECO:0000313" key="2">
    <source>
        <dbReference type="EMBL" id="ACX52744.1"/>
    </source>
</evidence>
<organism evidence="2 3">
    <name type="scientific">Ammonifex degensii (strain DSM 10501 / KC4)</name>
    <dbReference type="NCBI Taxonomy" id="429009"/>
    <lineage>
        <taxon>Bacteria</taxon>
        <taxon>Bacillati</taxon>
        <taxon>Bacillota</taxon>
        <taxon>Clostridia</taxon>
        <taxon>Thermoanaerobacterales</taxon>
        <taxon>Thermoanaerobacteraceae</taxon>
        <taxon>Ammonifex</taxon>
    </lineage>
</organism>
<keyword evidence="1" id="KW-0472">Membrane</keyword>
<dbReference type="AlphaFoldDB" id="C9R8W5"/>
<evidence type="ECO:0000256" key="1">
    <source>
        <dbReference type="SAM" id="Phobius"/>
    </source>
</evidence>
<sequence>MLSFWLLLGLALFFSLRLRTRQIALEEFGGRPRLSPLARAVLNLVGVAGGVYLALSLLLDFLGVNLPSRVSWRGITFEPLAAIALTFALLQPWLLELYRRLRR</sequence>
<dbReference type="OrthoDB" id="9901580at2"/>
<keyword evidence="1" id="KW-1133">Transmembrane helix</keyword>
<dbReference type="KEGG" id="adg:Adeg_1651"/>
<feature type="transmembrane region" description="Helical" evidence="1">
    <location>
        <begin position="75"/>
        <end position="94"/>
    </location>
</feature>
<reference evidence="2 3" key="1">
    <citation type="submission" date="2009-10" db="EMBL/GenBank/DDBJ databases">
        <title>Complete sequence of chromosome of Ammonifex degensii KC4.</title>
        <authorList>
            <consortium name="US DOE Joint Genome Institute"/>
            <person name="Kerfeld C."/>
            <person name="Goodner B."/>
            <person name="Huber H."/>
            <person name="Stetter K."/>
            <person name="Lucas S."/>
            <person name="Copeland A."/>
            <person name="Lapidus A."/>
            <person name="Glavina del Rio T."/>
            <person name="Dalin E."/>
            <person name="Tice H."/>
            <person name="Bruce D."/>
            <person name="Goodwin L."/>
            <person name="Pitluck S."/>
            <person name="Saunders E."/>
            <person name="Brettin T."/>
            <person name="Detter J.C."/>
            <person name="Han C."/>
            <person name="Larimer F."/>
            <person name="Land M."/>
            <person name="Hauser L."/>
            <person name="Kyrpides N."/>
            <person name="Ovchinnikova G."/>
            <person name="Richardson P."/>
        </authorList>
    </citation>
    <scope>NUCLEOTIDE SEQUENCE [LARGE SCALE GENOMIC DNA]</scope>
    <source>
        <strain evidence="3">DSM 10501 / KC4</strain>
    </source>
</reference>
<feature type="transmembrane region" description="Helical" evidence="1">
    <location>
        <begin position="41"/>
        <end position="63"/>
    </location>
</feature>
<dbReference type="STRING" id="429009.Adeg_1651"/>
<dbReference type="RefSeq" id="WP_015739621.1">
    <property type="nucleotide sequence ID" value="NC_013385.1"/>
</dbReference>
<proteinExistence type="predicted"/>
<dbReference type="HOGENOM" id="CLU_173880_0_0_9"/>
<accession>C9R8W5</accession>
<dbReference type="EMBL" id="CP001785">
    <property type="protein sequence ID" value="ACX52744.1"/>
    <property type="molecule type" value="Genomic_DNA"/>
</dbReference>
<keyword evidence="1" id="KW-0812">Transmembrane</keyword>
<protein>
    <submittedName>
        <fullName evidence="2">Uncharacterized protein</fullName>
    </submittedName>
</protein>
<dbReference type="Proteomes" id="UP000002620">
    <property type="component" value="Chromosome"/>
</dbReference>
<name>C9R8W5_AMMDK</name>
<keyword evidence="3" id="KW-1185">Reference proteome</keyword>
<evidence type="ECO:0000313" key="3">
    <source>
        <dbReference type="Proteomes" id="UP000002620"/>
    </source>
</evidence>